<evidence type="ECO:0000313" key="2">
    <source>
        <dbReference type="Proteomes" id="UP001154078"/>
    </source>
</evidence>
<dbReference type="Pfam" id="PF10171">
    <property type="entry name" value="Tim29"/>
    <property type="match status" value="1"/>
</dbReference>
<dbReference type="EMBL" id="OV121137">
    <property type="protein sequence ID" value="CAH0559472.1"/>
    <property type="molecule type" value="Genomic_DNA"/>
</dbReference>
<dbReference type="PANTHER" id="PTHR21435">
    <property type="entry name" value="MITOCHONDRIAL IMPORT INNER MEMBRANE TRANSLOCASE SUBUNIT TIM29"/>
    <property type="match status" value="1"/>
</dbReference>
<dbReference type="GO" id="GO:0045039">
    <property type="term" value="P:protein insertion into mitochondrial inner membrane"/>
    <property type="evidence" value="ECO:0007669"/>
    <property type="project" value="TreeGrafter"/>
</dbReference>
<name>A0A9P0FM18_BRAAE</name>
<dbReference type="InterPro" id="IPR019322">
    <property type="entry name" value="TIMM29"/>
</dbReference>
<keyword evidence="2" id="KW-1185">Reference proteome</keyword>
<organism evidence="1 2">
    <name type="scientific">Brassicogethes aeneus</name>
    <name type="common">Rape pollen beetle</name>
    <name type="synonym">Meligethes aeneus</name>
    <dbReference type="NCBI Taxonomy" id="1431903"/>
    <lineage>
        <taxon>Eukaryota</taxon>
        <taxon>Metazoa</taxon>
        <taxon>Ecdysozoa</taxon>
        <taxon>Arthropoda</taxon>
        <taxon>Hexapoda</taxon>
        <taxon>Insecta</taxon>
        <taxon>Pterygota</taxon>
        <taxon>Neoptera</taxon>
        <taxon>Endopterygota</taxon>
        <taxon>Coleoptera</taxon>
        <taxon>Polyphaga</taxon>
        <taxon>Cucujiformia</taxon>
        <taxon>Nitidulidae</taxon>
        <taxon>Meligethinae</taxon>
        <taxon>Brassicogethes</taxon>
    </lineage>
</organism>
<reference evidence="1" key="1">
    <citation type="submission" date="2021-12" db="EMBL/GenBank/DDBJ databases">
        <authorList>
            <person name="King R."/>
        </authorList>
    </citation>
    <scope>NUCLEOTIDE SEQUENCE</scope>
</reference>
<proteinExistence type="predicted"/>
<dbReference type="Proteomes" id="UP001154078">
    <property type="component" value="Chromosome 6"/>
</dbReference>
<evidence type="ECO:0008006" key="3">
    <source>
        <dbReference type="Google" id="ProtNLM"/>
    </source>
</evidence>
<gene>
    <name evidence="1" type="ORF">MELIAE_LOCUS9559</name>
</gene>
<protein>
    <recommendedName>
        <fullName evidence="3">Mitochondrial import inner membrane translocase subunit Tim29</fullName>
    </recommendedName>
</protein>
<evidence type="ECO:0000313" key="1">
    <source>
        <dbReference type="EMBL" id="CAH0559472.1"/>
    </source>
</evidence>
<accession>A0A9P0FM18</accession>
<dbReference type="OrthoDB" id="5970620at2759"/>
<sequence>MSNIRKIKFSTFTARTSTQFKNIVEKTEYKIKGTFLEKWVKYWKLLCKDYKDVALSLQEEAREKPIKAALTVTGLSSLAFIATQNPNQQSFRAKYVQCANDLSVVSVSVANPESMRHVKYIEQCYNANLIRYNSFGLFSLIWVDNYSKECDTYESNCSHLKVQYRKFADSVLDVGFMNIWWVISRRMLDYDINY</sequence>
<dbReference type="GO" id="GO:0042721">
    <property type="term" value="C:TIM22 mitochondrial import inner membrane insertion complex"/>
    <property type="evidence" value="ECO:0007669"/>
    <property type="project" value="InterPro"/>
</dbReference>
<dbReference type="PANTHER" id="PTHR21435:SF1">
    <property type="entry name" value="MITOCHONDRIAL IMPORT INNER MEMBRANE TRANSLOCASE SUBUNIT TIM29"/>
    <property type="match status" value="1"/>
</dbReference>
<dbReference type="AlphaFoldDB" id="A0A9P0FM18"/>